<dbReference type="InterPro" id="IPR039424">
    <property type="entry name" value="SBP_5"/>
</dbReference>
<dbReference type="RefSeq" id="WP_013780824.1">
    <property type="nucleotide sequence ID" value="NC_015520.1"/>
</dbReference>
<dbReference type="CDD" id="cd08500">
    <property type="entry name" value="PBP2_NikA_DppA_OppA_like_4"/>
    <property type="match status" value="1"/>
</dbReference>
<proteinExistence type="predicted"/>
<dbReference type="InterPro" id="IPR000914">
    <property type="entry name" value="SBP_5_dom"/>
</dbReference>
<evidence type="ECO:0000313" key="5">
    <source>
        <dbReference type="Proteomes" id="UP000008457"/>
    </source>
</evidence>
<evidence type="ECO:0000256" key="1">
    <source>
        <dbReference type="SAM" id="MobiDB-lite"/>
    </source>
</evidence>
<feature type="region of interest" description="Disordered" evidence="1">
    <location>
        <begin position="27"/>
        <end position="63"/>
    </location>
</feature>
<dbReference type="Proteomes" id="UP000008457">
    <property type="component" value="Chromosome"/>
</dbReference>
<accession>F3ZW14</accession>
<evidence type="ECO:0000313" key="4">
    <source>
        <dbReference type="EMBL" id="AEE96394.1"/>
    </source>
</evidence>
<keyword evidence="2" id="KW-0732">Signal</keyword>
<feature type="signal peptide" evidence="2">
    <location>
        <begin position="1"/>
        <end position="23"/>
    </location>
</feature>
<evidence type="ECO:0000256" key="2">
    <source>
        <dbReference type="SAM" id="SignalP"/>
    </source>
</evidence>
<dbReference type="AlphaFoldDB" id="F3ZW14"/>
<dbReference type="GO" id="GO:0015833">
    <property type="term" value="P:peptide transport"/>
    <property type="evidence" value="ECO:0007669"/>
    <property type="project" value="TreeGrafter"/>
</dbReference>
<evidence type="ECO:0000259" key="3">
    <source>
        <dbReference type="Pfam" id="PF00496"/>
    </source>
</evidence>
<dbReference type="HOGENOM" id="CLU_017028_8_2_9"/>
<feature type="chain" id="PRO_5003303965" evidence="2">
    <location>
        <begin position="24"/>
        <end position="669"/>
    </location>
</feature>
<keyword evidence="5" id="KW-1185">Reference proteome</keyword>
<dbReference type="PANTHER" id="PTHR30290">
    <property type="entry name" value="PERIPLASMIC BINDING COMPONENT OF ABC TRANSPORTER"/>
    <property type="match status" value="1"/>
</dbReference>
<organism evidence="4 5">
    <name type="scientific">Mahella australiensis (strain DSM 15567 / CIP 107919 / 50-1 BON)</name>
    <dbReference type="NCBI Taxonomy" id="697281"/>
    <lineage>
        <taxon>Bacteria</taxon>
        <taxon>Bacillati</taxon>
        <taxon>Bacillota</taxon>
        <taxon>Clostridia</taxon>
        <taxon>Thermoanaerobacterales</taxon>
        <taxon>Thermoanaerobacterales Family IV. Incertae Sedis</taxon>
        <taxon>Mahella</taxon>
    </lineage>
</organism>
<dbReference type="EMBL" id="CP002360">
    <property type="protein sequence ID" value="AEE96394.1"/>
    <property type="molecule type" value="Genomic_DNA"/>
</dbReference>
<dbReference type="Pfam" id="PF00496">
    <property type="entry name" value="SBP_bac_5"/>
    <property type="match status" value="1"/>
</dbReference>
<reference evidence="5" key="1">
    <citation type="submission" date="2010-11" db="EMBL/GenBank/DDBJ databases">
        <title>The complete genome of Mahella australiensis DSM 15567.</title>
        <authorList>
            <consortium name="US DOE Joint Genome Institute (JGI-PGF)"/>
            <person name="Lucas S."/>
            <person name="Copeland A."/>
            <person name="Lapidus A."/>
            <person name="Bruce D."/>
            <person name="Goodwin L."/>
            <person name="Pitluck S."/>
            <person name="Kyrpides N."/>
            <person name="Mavromatis K."/>
            <person name="Pagani I."/>
            <person name="Ivanova N."/>
            <person name="Teshima H."/>
            <person name="Brettin T."/>
            <person name="Detter J.C."/>
            <person name="Han C."/>
            <person name="Tapia R."/>
            <person name="Land M."/>
            <person name="Hauser L."/>
            <person name="Markowitz V."/>
            <person name="Cheng J.-F."/>
            <person name="Hugenholtz P."/>
            <person name="Woyke T."/>
            <person name="Wu D."/>
            <person name="Spring S."/>
            <person name="Pukall R."/>
            <person name="Steenblock K."/>
            <person name="Schneider S."/>
            <person name="Klenk H.-P."/>
            <person name="Eisen J.A."/>
        </authorList>
    </citation>
    <scope>NUCLEOTIDE SEQUENCE [LARGE SCALE GENOMIC DNA]</scope>
    <source>
        <strain evidence="5">DSM 15567 / CIP 107919 / 50-1 BON</strain>
    </source>
</reference>
<dbReference type="Gene3D" id="3.10.105.10">
    <property type="entry name" value="Dipeptide-binding Protein, Domain 3"/>
    <property type="match status" value="1"/>
</dbReference>
<dbReference type="OrthoDB" id="9772924at2"/>
<dbReference type="KEGG" id="mas:Mahau_1198"/>
<dbReference type="GO" id="GO:1904680">
    <property type="term" value="F:peptide transmembrane transporter activity"/>
    <property type="evidence" value="ECO:0007669"/>
    <property type="project" value="TreeGrafter"/>
</dbReference>
<dbReference type="eggNOG" id="COG0747">
    <property type="taxonomic scope" value="Bacteria"/>
</dbReference>
<dbReference type="PANTHER" id="PTHR30290:SF62">
    <property type="entry name" value="OLIGOPEPTIDE ABC TRANSPORTER, PERIPLASMIC OLIGOPEPTIDE-BINDING PROTEIN"/>
    <property type="match status" value="1"/>
</dbReference>
<gene>
    <name evidence="4" type="ordered locus">Mahau_1198</name>
</gene>
<dbReference type="STRING" id="697281.Mahau_1198"/>
<protein>
    <submittedName>
        <fullName evidence="4">Extracellular solute-binding protein family 5</fullName>
    </submittedName>
</protein>
<sequence length="669" mass="76960">MKKLRLFVIWLLAVALLLPTVLAGCGTSTEGEKQPAETGEQTTDQEEQVENKPEQTQGTPTEFKEAPILADMVKAGNLPSLKERLPKNPKVTNEMPTDMLDYEIGQYGGTLRTVTYAPDWDADVFVMCNEPLINTPGILGEEFTPNIVESYEVSSDQKEFTFHLREGLKWSDGQPVTTDDVKFTYEDVLLNKELTPIFPNYLRAGNSPDGAPVKLEVLDQYTFKYIFDKPYGGLLAVMAIQGWRGYTDFLKPKHYLQKFHPKYTSKEELDKLVKEAKYETWVQLFSFKDITNWEVTRKEAVGFPGLYPWILTSVQNQVYTYERNPYYFKVDAEGNQLPYIDKVVSTQVQDAEMSTMKQIAGEVDFARETMAMTKISMYKENEKNGYKTYMANMHVTPTDIWLNQTYNDPTWRKVVQDKRFRQALNYAIDRSEVIDAIYYGFAEPSTIIPSEYSPEKANQLLDEMGLNKKDSEGFRLGPDGKRFTINFEVQNAAPDIIPLTQLVVEYWKNVGIYTTMKTIDSTLWGQRNAANELQASMIWSHTPLWYMADWLQGYWAPLWWNWWGTRGQQKRTEVKDAEGKVVKTIAPEEPPEDVKAFYSEIDKISVESPEGARQAYENIKKMMNDNIYYFVHIEKVKQPFLANANLGNVSDKGFAIAANFSGEQFFYKK</sequence>
<feature type="domain" description="Solute-binding protein family 5" evidence="3">
    <location>
        <begin position="142"/>
        <end position="543"/>
    </location>
</feature>
<dbReference type="SUPFAM" id="SSF53850">
    <property type="entry name" value="Periplasmic binding protein-like II"/>
    <property type="match status" value="1"/>
</dbReference>
<name>F3ZW14_MAHA5</name>
<dbReference type="Gene3D" id="3.40.190.10">
    <property type="entry name" value="Periplasmic binding protein-like II"/>
    <property type="match status" value="1"/>
</dbReference>
<reference evidence="4 5" key="2">
    <citation type="journal article" date="2011" name="Stand. Genomic Sci.">
        <title>Complete genome sequence of Mahella australiensis type strain (50-1 BON).</title>
        <authorList>
            <person name="Sikorski J."/>
            <person name="Teshima H."/>
            <person name="Nolan M."/>
            <person name="Lucas S."/>
            <person name="Hammon N."/>
            <person name="Deshpande S."/>
            <person name="Cheng J.F."/>
            <person name="Pitluck S."/>
            <person name="Liolios K."/>
            <person name="Pagani I."/>
            <person name="Ivanova N."/>
            <person name="Huntemann M."/>
            <person name="Mavromatis K."/>
            <person name="Ovchinikova G."/>
            <person name="Pati A."/>
            <person name="Tapia R."/>
            <person name="Han C."/>
            <person name="Goodwin L."/>
            <person name="Chen A."/>
            <person name="Palaniappan K."/>
            <person name="Land M."/>
            <person name="Hauser L."/>
            <person name="Ngatchou-Djao O.D."/>
            <person name="Rohde M."/>
            <person name="Pukall R."/>
            <person name="Spring S."/>
            <person name="Abt B."/>
            <person name="Goker M."/>
            <person name="Detter J.C."/>
            <person name="Woyke T."/>
            <person name="Bristow J."/>
            <person name="Markowitz V."/>
            <person name="Hugenholtz P."/>
            <person name="Eisen J.A."/>
            <person name="Kyrpides N.C."/>
            <person name="Klenk H.P."/>
            <person name="Lapidus A."/>
        </authorList>
    </citation>
    <scope>NUCLEOTIDE SEQUENCE [LARGE SCALE GENOMIC DNA]</scope>
    <source>
        <strain evidence="5">DSM 15567 / CIP 107919 / 50-1 BON</strain>
    </source>
</reference>
<dbReference type="PROSITE" id="PS51257">
    <property type="entry name" value="PROKAR_LIPOPROTEIN"/>
    <property type="match status" value="1"/>
</dbReference>